<proteinExistence type="inferred from homology"/>
<dbReference type="PROSITE" id="PS51318">
    <property type="entry name" value="TAT"/>
    <property type="match status" value="1"/>
</dbReference>
<sequence length="102" mass="10853">MHSRRRFLIQLVPAAGLLAVSPRLLAAAEKASEKDPTAAALGYKLDTSKVDKAKFPKHAATQQCSNCMLYQGKPADAFAPCPALGNKLVAGKGWCSAWVKKA</sequence>
<evidence type="ECO:0000256" key="8">
    <source>
        <dbReference type="SAM" id="SignalP"/>
    </source>
</evidence>
<dbReference type="PROSITE" id="PS51373">
    <property type="entry name" value="HIPIP"/>
    <property type="match status" value="1"/>
</dbReference>
<name>A0A1K2HI79_9NEIS</name>
<dbReference type="SUPFAM" id="SSF57652">
    <property type="entry name" value="HIPIP (high potential iron protein)"/>
    <property type="match status" value="1"/>
</dbReference>
<dbReference type="OrthoDB" id="5298540at2"/>
<keyword evidence="2 7" id="KW-0004">4Fe-4S</keyword>
<dbReference type="EMBL" id="FPKR01000007">
    <property type="protein sequence ID" value="SFZ76470.1"/>
    <property type="molecule type" value="Genomic_DNA"/>
</dbReference>
<keyword evidence="3 7" id="KW-0479">Metal-binding</keyword>
<gene>
    <name evidence="10" type="ORF">SAMN02745887_01972</name>
</gene>
<organism evidence="10 11">
    <name type="scientific">Chitinimonas taiwanensis DSM 18899</name>
    <dbReference type="NCBI Taxonomy" id="1121279"/>
    <lineage>
        <taxon>Bacteria</taxon>
        <taxon>Pseudomonadati</taxon>
        <taxon>Pseudomonadota</taxon>
        <taxon>Betaproteobacteria</taxon>
        <taxon>Neisseriales</taxon>
        <taxon>Chitinibacteraceae</taxon>
        <taxon>Chitinimonas</taxon>
    </lineage>
</organism>
<feature type="chain" id="PRO_5012498747" description="High-potential iron-sulfur protein" evidence="8">
    <location>
        <begin position="27"/>
        <end position="102"/>
    </location>
</feature>
<dbReference type="GO" id="GO:0009055">
    <property type="term" value="F:electron transfer activity"/>
    <property type="evidence" value="ECO:0007669"/>
    <property type="project" value="InterPro"/>
</dbReference>
<dbReference type="GO" id="GO:0019646">
    <property type="term" value="P:aerobic electron transport chain"/>
    <property type="evidence" value="ECO:0007669"/>
    <property type="project" value="InterPro"/>
</dbReference>
<evidence type="ECO:0000256" key="2">
    <source>
        <dbReference type="ARBA" id="ARBA00022485"/>
    </source>
</evidence>
<evidence type="ECO:0000256" key="3">
    <source>
        <dbReference type="ARBA" id="ARBA00022723"/>
    </source>
</evidence>
<keyword evidence="5 7" id="KW-0408">Iron</keyword>
<evidence type="ECO:0000256" key="7">
    <source>
        <dbReference type="RuleBase" id="RU000620"/>
    </source>
</evidence>
<dbReference type="AlphaFoldDB" id="A0A1K2HI79"/>
<keyword evidence="11" id="KW-1185">Reference proteome</keyword>
<dbReference type="InterPro" id="IPR000170">
    <property type="entry name" value="High_potential_FeS_prot"/>
</dbReference>
<dbReference type="GO" id="GO:0046872">
    <property type="term" value="F:metal ion binding"/>
    <property type="evidence" value="ECO:0007669"/>
    <property type="project" value="UniProtKB-KW"/>
</dbReference>
<dbReference type="InterPro" id="IPR006311">
    <property type="entry name" value="TAT_signal"/>
</dbReference>
<dbReference type="InterPro" id="IPR036369">
    <property type="entry name" value="HIPIP_sf"/>
</dbReference>
<evidence type="ECO:0000256" key="5">
    <source>
        <dbReference type="ARBA" id="ARBA00023004"/>
    </source>
</evidence>
<reference evidence="10 11" key="1">
    <citation type="submission" date="2016-11" db="EMBL/GenBank/DDBJ databases">
        <authorList>
            <person name="Jaros S."/>
            <person name="Januszkiewicz K."/>
            <person name="Wedrychowicz H."/>
        </authorList>
    </citation>
    <scope>NUCLEOTIDE SEQUENCE [LARGE SCALE GENOMIC DNA]</scope>
    <source>
        <strain evidence="10 11">DSM 18899</strain>
    </source>
</reference>
<accession>A0A1K2HI79</accession>
<comment type="subunit">
    <text evidence="7">Homodimer.</text>
</comment>
<evidence type="ECO:0000256" key="1">
    <source>
        <dbReference type="ARBA" id="ARBA00022448"/>
    </source>
</evidence>
<dbReference type="Pfam" id="PF01355">
    <property type="entry name" value="HIPIP"/>
    <property type="match status" value="1"/>
</dbReference>
<protein>
    <recommendedName>
        <fullName evidence="7">High-potential iron-sulfur protein</fullName>
        <shortName evidence="7">HiPIP</shortName>
    </recommendedName>
</protein>
<dbReference type="Proteomes" id="UP000186513">
    <property type="component" value="Unassembled WGS sequence"/>
</dbReference>
<evidence type="ECO:0000313" key="10">
    <source>
        <dbReference type="EMBL" id="SFZ76470.1"/>
    </source>
</evidence>
<dbReference type="Gene3D" id="4.10.490.10">
    <property type="entry name" value="High potential iron-sulphur protein"/>
    <property type="match status" value="1"/>
</dbReference>
<comment type="function">
    <text evidence="7">Specific class of high-redox-potential 4Fe-4S ferredoxins. Functions in anaerobic electron transport in most purple and in some other photosynthetic bacteria and in at least one genus (Paracoccus) of halophilic, denitrifying bacteria.</text>
</comment>
<evidence type="ECO:0000256" key="4">
    <source>
        <dbReference type="ARBA" id="ARBA00022982"/>
    </source>
</evidence>
<evidence type="ECO:0000259" key="9">
    <source>
        <dbReference type="PROSITE" id="PS51373"/>
    </source>
</evidence>
<dbReference type="GO" id="GO:0051539">
    <property type="term" value="F:4 iron, 4 sulfur cluster binding"/>
    <property type="evidence" value="ECO:0007669"/>
    <property type="project" value="UniProtKB-KW"/>
</dbReference>
<keyword evidence="6 7" id="KW-0411">Iron-sulfur</keyword>
<dbReference type="RefSeq" id="WP_072428485.1">
    <property type="nucleotide sequence ID" value="NZ_FPKR01000007.1"/>
</dbReference>
<dbReference type="STRING" id="1121279.SAMN02745887_01972"/>
<feature type="signal peptide" evidence="8">
    <location>
        <begin position="1"/>
        <end position="26"/>
    </location>
</feature>
<evidence type="ECO:0000313" key="11">
    <source>
        <dbReference type="Proteomes" id="UP000186513"/>
    </source>
</evidence>
<evidence type="ECO:0000256" key="6">
    <source>
        <dbReference type="ARBA" id="ARBA00023014"/>
    </source>
</evidence>
<feature type="domain" description="High potential iron-sulfur proteins family profile" evidence="9">
    <location>
        <begin position="25"/>
        <end position="102"/>
    </location>
</feature>
<keyword evidence="8" id="KW-0732">Signal</keyword>
<keyword evidence="1 7" id="KW-0813">Transport</keyword>
<comment type="similarity">
    <text evidence="7">Belongs to the high-potential iron-sulfur protein (HiPIP) family.</text>
</comment>
<keyword evidence="4 7" id="KW-0249">Electron transport</keyword>